<dbReference type="InterPro" id="IPR033177">
    <property type="entry name" value="PSD-B"/>
</dbReference>
<dbReference type="GO" id="GO:0004609">
    <property type="term" value="F:phosphatidylserine decarboxylase activity"/>
    <property type="evidence" value="ECO:0007669"/>
    <property type="project" value="UniProtKB-UniRule"/>
</dbReference>
<keyword evidence="8 13" id="KW-0594">Phospholipid biosynthesis</keyword>
<evidence type="ECO:0000256" key="13">
    <source>
        <dbReference type="HAMAP-Rule" id="MF_03208"/>
    </source>
</evidence>
<dbReference type="EMBL" id="GG666469">
    <property type="protein sequence ID" value="EEN67871.1"/>
    <property type="molecule type" value="Genomic_DNA"/>
</dbReference>
<keyword evidence="7 13" id="KW-0472">Membrane</keyword>
<comment type="catalytic activity">
    <reaction evidence="13">
        <text>a 1,2-diacyl-sn-glycero-3-phospho-L-serine + H(+) = a 1,2-diacyl-sn-glycero-3-phosphoethanolamine + CO2</text>
        <dbReference type="Rhea" id="RHEA:20828"/>
        <dbReference type="ChEBI" id="CHEBI:15378"/>
        <dbReference type="ChEBI" id="CHEBI:16526"/>
        <dbReference type="ChEBI" id="CHEBI:57262"/>
        <dbReference type="ChEBI" id="CHEBI:64612"/>
        <dbReference type="EC" id="4.1.1.65"/>
    </reaction>
</comment>
<dbReference type="InterPro" id="IPR033661">
    <property type="entry name" value="PSD_type1_euk"/>
</dbReference>
<dbReference type="GO" id="GO:0006646">
    <property type="term" value="P:phosphatidylethanolamine biosynthetic process"/>
    <property type="evidence" value="ECO:0007669"/>
    <property type="project" value="UniProtKB-UniRule"/>
</dbReference>
<evidence type="ECO:0000256" key="7">
    <source>
        <dbReference type="ARBA" id="ARBA00023136"/>
    </source>
</evidence>
<reference evidence="15" key="1">
    <citation type="journal article" date="2008" name="Nature">
        <title>The amphioxus genome and the evolution of the chordate karyotype.</title>
        <authorList>
            <consortium name="US DOE Joint Genome Institute (JGI-PGF)"/>
            <person name="Putnam N.H."/>
            <person name="Butts T."/>
            <person name="Ferrier D.E.K."/>
            <person name="Furlong R.F."/>
            <person name="Hellsten U."/>
            <person name="Kawashima T."/>
            <person name="Robinson-Rechavi M."/>
            <person name="Shoguchi E."/>
            <person name="Terry A."/>
            <person name="Yu J.-K."/>
            <person name="Benito-Gutierrez E.L."/>
            <person name="Dubchak I."/>
            <person name="Garcia-Fernandez J."/>
            <person name="Gibson-Brown J.J."/>
            <person name="Grigoriev I.V."/>
            <person name="Horton A.C."/>
            <person name="de Jong P.J."/>
            <person name="Jurka J."/>
            <person name="Kapitonov V.V."/>
            <person name="Kohara Y."/>
            <person name="Kuroki Y."/>
            <person name="Lindquist E."/>
            <person name="Lucas S."/>
            <person name="Osoegawa K."/>
            <person name="Pennacchio L.A."/>
            <person name="Salamov A.A."/>
            <person name="Satou Y."/>
            <person name="Sauka-Spengler T."/>
            <person name="Schmutz J."/>
            <person name="Shin-I T."/>
            <person name="Toyoda A."/>
            <person name="Bronner-Fraser M."/>
            <person name="Fujiyama A."/>
            <person name="Holland L.Z."/>
            <person name="Holland P.W.H."/>
            <person name="Satoh N."/>
            <person name="Rokhsar D.S."/>
        </authorList>
    </citation>
    <scope>NUCLEOTIDE SEQUENCE [LARGE SCALE GENOMIC DNA]</scope>
    <source>
        <strain evidence="15">S238N-H82</strain>
        <tissue evidence="15">Testes</tissue>
    </source>
</reference>
<comment type="subunit">
    <text evidence="13">Heterodimer of a large membrane-associated beta subunit and a small pyruvoyl-containing alpha subunit.</text>
</comment>
<evidence type="ECO:0000256" key="3">
    <source>
        <dbReference type="ARBA" id="ARBA00022692"/>
    </source>
</evidence>
<dbReference type="InterPro" id="IPR003817">
    <property type="entry name" value="PS_Dcarbxylase"/>
</dbReference>
<keyword evidence="4 13" id="KW-0210">Decarboxylase</keyword>
<proteinExistence type="inferred from homology"/>
<keyword evidence="2 13" id="KW-0444">Lipid biosynthesis</keyword>
<evidence type="ECO:0000256" key="10">
    <source>
        <dbReference type="ARBA" id="ARBA00023264"/>
    </source>
</evidence>
<feature type="topological domain" description="Mitochondrial matrix" evidence="13">
    <location>
        <begin position="1"/>
        <end position="85"/>
    </location>
</feature>
<feature type="active site" description="Charge relay system; for autoendoproteolytic cleavage activity" evidence="13">
    <location>
        <position position="463"/>
    </location>
</feature>
<organism>
    <name type="scientific">Branchiostoma floridae</name>
    <name type="common">Florida lancelet</name>
    <name type="synonym">Amphioxus</name>
    <dbReference type="NCBI Taxonomy" id="7739"/>
    <lineage>
        <taxon>Eukaryota</taxon>
        <taxon>Metazoa</taxon>
        <taxon>Chordata</taxon>
        <taxon>Cephalochordata</taxon>
        <taxon>Leptocardii</taxon>
        <taxon>Amphioxiformes</taxon>
        <taxon>Branchiostomatidae</taxon>
        <taxon>Branchiostoma</taxon>
    </lineage>
</organism>
<keyword evidence="5 13" id="KW-1133">Transmembrane helix</keyword>
<evidence type="ECO:0000256" key="1">
    <source>
        <dbReference type="ARBA" id="ARBA00005189"/>
    </source>
</evidence>
<keyword evidence="10 13" id="KW-1208">Phospholipid metabolism</keyword>
<dbReference type="STRING" id="7739.C3XVS8"/>
<keyword evidence="11 13" id="KW-0670">Pyruvate</keyword>
<keyword evidence="13" id="KW-0496">Mitochondrion</keyword>
<evidence type="ECO:0000256" key="2">
    <source>
        <dbReference type="ARBA" id="ARBA00022516"/>
    </source>
</evidence>
<comment type="similarity">
    <text evidence="13">Belongs to the phosphatidylserine decarboxylase family. PSD-B subfamily. Eukaryotic type I sub-subfamily.</text>
</comment>
<comment type="PTM">
    <text evidence="13">Is synthesized initially as an inactive proenzyme. Formation of the active enzyme involves a self-maturation process in which the active site pyruvoyl group is generated from an internal serine residue via an autocatalytic post-translational modification. Two non-identical subunits are generated from the proenzyme in this reaction, and the pyruvate is formed at the N-terminus of the alpha chain, which is derived from the carboxyl end of the proenzyme. The autoendoproteolytic cleavage occurs by a canonical serine protease mechanism, in which the side chain hydroxyl group of the serine supplies its oxygen atom to form the C-terminus of the beta chain, while the remainder of the serine residue undergoes an oxidative deamination to produce ammonia and the pyruvoyl prosthetic group on the alpha chain. During this reaction, the Ser that is part of the protease active site of the proenzyme becomes the pyruvoyl prosthetic group, which constitutes an essential element of the active site of the mature decarboxylase.</text>
</comment>
<evidence type="ECO:0000256" key="14">
    <source>
        <dbReference type="SAM" id="MobiDB-lite"/>
    </source>
</evidence>
<feature type="chain" id="PRO_5023427844" description="Phosphatidylserine decarboxylase beta chain" evidence="13">
    <location>
        <begin position="1"/>
        <end position="462"/>
    </location>
</feature>
<name>C3XVS8_BRAFL</name>
<evidence type="ECO:0000256" key="8">
    <source>
        <dbReference type="ARBA" id="ARBA00023209"/>
    </source>
</evidence>
<dbReference type="UniPathway" id="UPA00558">
    <property type="reaction ID" value="UER00616"/>
</dbReference>
<comment type="pathway">
    <text evidence="13">Phospholipid metabolism; phosphatidylethanolamine biosynthesis; phosphatidylethanolamine from CDP-diacylglycerol: step 2/2.</text>
</comment>
<comment type="subcellular location">
    <molecule>Phosphatidylserine decarboxylase beta chain</molecule>
    <subcellularLocation>
        <location evidence="13">Mitochondrion inner membrane</location>
        <topology evidence="13">Single-pass membrane protein</topology>
        <orientation evidence="13">Intermembrane side</orientation>
    </subcellularLocation>
</comment>
<dbReference type="PANTHER" id="PTHR10067">
    <property type="entry name" value="PHOSPHATIDYLSERINE DECARBOXYLASE"/>
    <property type="match status" value="1"/>
</dbReference>
<keyword evidence="9 13" id="KW-0456">Lyase</keyword>
<protein>
    <recommendedName>
        <fullName evidence="13">Phosphatidylserine decarboxylase proenzyme, mitochondrial</fullName>
        <ecNumber evidence="13">4.1.1.65</ecNumber>
    </recommendedName>
    <component>
        <recommendedName>
            <fullName evidence="13">Phosphatidylserine decarboxylase beta chain</fullName>
        </recommendedName>
    </component>
    <component>
        <recommendedName>
            <fullName evidence="13">Phosphatidylserine decarboxylase alpha chain</fullName>
        </recommendedName>
    </component>
</protein>
<dbReference type="GO" id="GO:0005743">
    <property type="term" value="C:mitochondrial inner membrane"/>
    <property type="evidence" value="ECO:0007669"/>
    <property type="project" value="UniProtKB-SubCell"/>
</dbReference>
<comment type="cofactor">
    <cofactor evidence="13">
        <name>pyruvate</name>
        <dbReference type="ChEBI" id="CHEBI:15361"/>
    </cofactor>
    <text evidence="13">Binds 1 pyruvoyl group covalently per subunit.</text>
</comment>
<evidence type="ECO:0000256" key="11">
    <source>
        <dbReference type="ARBA" id="ARBA00023317"/>
    </source>
</evidence>
<feature type="modified residue" description="Pyruvic acid (Ser); by autocatalysis" evidence="13">
    <location>
        <position position="463"/>
    </location>
</feature>
<dbReference type="eggNOG" id="KOG2420">
    <property type="taxonomic scope" value="Eukaryota"/>
</dbReference>
<comment type="pathway">
    <text evidence="1">Lipid metabolism.</text>
</comment>
<feature type="active site" description="Schiff-base intermediate with substrate; via pyruvic acid; for decarboxylase activity" evidence="13">
    <location>
        <position position="463"/>
    </location>
</feature>
<evidence type="ECO:0000256" key="5">
    <source>
        <dbReference type="ARBA" id="ARBA00022989"/>
    </source>
</evidence>
<dbReference type="NCBIfam" id="TIGR00163">
    <property type="entry name" value="PS_decarb"/>
    <property type="match status" value="1"/>
</dbReference>
<evidence type="ECO:0000256" key="12">
    <source>
        <dbReference type="ARBA" id="ARBA00045136"/>
    </source>
</evidence>
<dbReference type="GO" id="GO:0016540">
    <property type="term" value="P:protein autoprocessing"/>
    <property type="evidence" value="ECO:0007669"/>
    <property type="project" value="UniProtKB-UniRule"/>
</dbReference>
<keyword evidence="13" id="KW-0999">Mitochondrion inner membrane</keyword>
<comment type="function">
    <text evidence="12">Catalyzes the formation of phosphatidylethanolamine (PtdEtn) from phosphatidylserine (PtdSer). Plays a central role in phospholipid metabolism and in the interorganelle trafficking of phosphatidylserine. May be involved in lipid droplet biogenesis at the endoplasmic reticulum membrane.</text>
</comment>
<keyword evidence="13" id="KW-0865">Zymogen</keyword>
<feature type="topological domain" description="Mitochondrial intermembrane" evidence="13">
    <location>
        <begin position="105"/>
        <end position="522"/>
    </location>
</feature>
<evidence type="ECO:0000256" key="6">
    <source>
        <dbReference type="ARBA" id="ARBA00023098"/>
    </source>
</evidence>
<feature type="active site" description="Charge relay system; for autoendoproteolytic cleavage activity" evidence="13">
    <location>
        <position position="351"/>
    </location>
</feature>
<feature type="region of interest" description="Disordered" evidence="14">
    <location>
        <begin position="501"/>
        <end position="522"/>
    </location>
</feature>
<feature type="site" description="Cleavage (non-hydrolytic); by autocatalysis" evidence="13">
    <location>
        <begin position="462"/>
        <end position="463"/>
    </location>
</feature>
<evidence type="ECO:0000256" key="4">
    <source>
        <dbReference type="ARBA" id="ARBA00022793"/>
    </source>
</evidence>
<accession>C3XVS8</accession>
<evidence type="ECO:0000256" key="9">
    <source>
        <dbReference type="ARBA" id="ARBA00023239"/>
    </source>
</evidence>
<feature type="active site" description="Charge relay system; for autoendoproteolytic cleavage activity" evidence="13">
    <location>
        <position position="269"/>
    </location>
</feature>
<evidence type="ECO:0000313" key="15">
    <source>
        <dbReference type="EMBL" id="EEN67871.1"/>
    </source>
</evidence>
<feature type="chain" id="PRO_5023427843" description="Phosphatidylserine decarboxylase alpha chain" evidence="13">
    <location>
        <begin position="463"/>
        <end position="522"/>
    </location>
</feature>
<keyword evidence="3 13" id="KW-0812">Transmembrane</keyword>
<dbReference type="Pfam" id="PF02666">
    <property type="entry name" value="PS_Dcarbxylase"/>
    <property type="match status" value="1"/>
</dbReference>
<gene>
    <name evidence="15" type="ORF">BRAFLDRAFT_83114</name>
</gene>
<dbReference type="PANTHER" id="PTHR10067:SF6">
    <property type="entry name" value="PHOSPHATIDYLSERINE DECARBOXYLASE PROENZYME, MITOCHONDRIAL"/>
    <property type="match status" value="1"/>
</dbReference>
<comment type="subcellular location">
    <molecule>Phosphatidylserine decarboxylase alpha chain</molecule>
    <subcellularLocation>
        <location evidence="13">Mitochondrion inner membrane</location>
        <topology evidence="13">Peripheral membrane protein</topology>
        <orientation evidence="13">Intermembrane side</orientation>
    </subcellularLocation>
    <text evidence="13">Anchored to the mitochondrial inner membrane through its interaction with the integral membrane beta chain.</text>
</comment>
<dbReference type="AlphaFoldDB" id="C3XVS8"/>
<keyword evidence="6 13" id="KW-0443">Lipid metabolism</keyword>
<dbReference type="EC" id="4.1.1.65" evidence="13"/>
<dbReference type="InParanoid" id="C3XVS8"/>
<dbReference type="HAMAP" id="MF_03208">
    <property type="entry name" value="PS_decarb_PSD_B_type1_euk"/>
    <property type="match status" value="1"/>
</dbReference>
<sequence length="522" mass="60488">MAASSQILRVMYRRIHSNYRQSCRFSSQVECRFWLYRQQSQFHFQQNAPALLQYRHFHDSGPRGSRNGSQQSGSRSKGFRGYLRSLKWYPIPLAVGFAYISYQQYGHIRKREDRRVAAVQDPTDLLLPDWTSTKTGKAGRLIMRTAAVGNELVLRRGLLRLGNFGALRVIRKKRNGIKGRKHFKKVQIYRKLPLRLLSRLWGHIHKAQLPVWMRGPLLRLYIWLFDCNLQEAAIEDLSYYSNLNEFFRRQLKPSVRTIDQQHSLVSPADGTVLHFGKVEHNMLEQVKGVTYSLQTFLGRTNNNWWLSKQTLNNSKPADDENYQQMLLENPEENELYHCTVYLAPGDYHRFHSPAEWEVLHRRHFPGELFSVNPGLVRCIQGLFNYNERVVMSGRWDQGFFSMSAVGATNVGSIRMYMDSELHTNLPGKWKGGLFYDRVFFNETQGTGVAVKKGEIFGEFNLGSSIVIIFEAPRTFSFKVKAGQKIRFGEALGCFVEMDQTKGEDNEVTETPEAVDNVKHKEE</sequence>